<evidence type="ECO:0000313" key="4">
    <source>
        <dbReference type="Proteomes" id="UP001230207"/>
    </source>
</evidence>
<protein>
    <submittedName>
        <fullName evidence="3">Membrane protein</fullName>
    </submittedName>
</protein>
<evidence type="ECO:0000256" key="1">
    <source>
        <dbReference type="SAM" id="Phobius"/>
    </source>
</evidence>
<sequence length="368" mass="38741">MYRARIEKDFNLWVEKGLVGRSATDAMLAEYDARPSSFSAGRVLMTLAGVLLAAAVLLLVAANWEAIPRIARVVGIIGLIWTFYLGAAFAVTRGANAIGAALLVMATISFGGAIALVGQMYHLSGDAADALIVWFLAACVATVLFRSAPLAVISGVLSWWIFIELIFESDASLEGNGYIFLVPILVVVTVALVRYTGAGLARHLAYLLALGWLGWLYTEAPEAWLAATYFIVGLIAFLLAALPVSPLRRLALEAGAAPAFYSFALALLGLVALHMEMEALWQDGVIGAVALGLSLVGIGVAGRLNGAVRFLGYAAFAGELLFLSSETIGSILGTSGFFLISGVVVAVIAFAVIRIERKLSTTPAATEV</sequence>
<reference evidence="3 4" key="1">
    <citation type="submission" date="2023-07" db="EMBL/GenBank/DDBJ databases">
        <title>Genomic Encyclopedia of Type Strains, Phase IV (KMG-IV): sequencing the most valuable type-strain genomes for metagenomic binning, comparative biology and taxonomic classification.</title>
        <authorList>
            <person name="Goeker M."/>
        </authorList>
    </citation>
    <scope>NUCLEOTIDE SEQUENCE [LARGE SCALE GENOMIC DNA]</scope>
    <source>
        <strain evidence="3 4">DSM 1112</strain>
    </source>
</reference>
<feature type="transmembrane region" description="Helical" evidence="1">
    <location>
        <begin position="223"/>
        <end position="242"/>
    </location>
</feature>
<feature type="transmembrane region" description="Helical" evidence="1">
    <location>
        <begin position="175"/>
        <end position="193"/>
    </location>
</feature>
<feature type="transmembrane region" description="Helical" evidence="1">
    <location>
        <begin position="97"/>
        <end position="118"/>
    </location>
</feature>
<feature type="domain" description="DUF2157" evidence="2">
    <location>
        <begin position="12"/>
        <end position="150"/>
    </location>
</feature>
<evidence type="ECO:0000313" key="3">
    <source>
        <dbReference type="EMBL" id="MDQ0320216.1"/>
    </source>
</evidence>
<dbReference type="RefSeq" id="WP_307229773.1">
    <property type="nucleotide sequence ID" value="NZ_JAUSVF010000001.1"/>
</dbReference>
<name>A0ABU0BPP2_9HYPH</name>
<comment type="caution">
    <text evidence="3">The sequence shown here is derived from an EMBL/GenBank/DDBJ whole genome shotgun (WGS) entry which is preliminary data.</text>
</comment>
<evidence type="ECO:0000259" key="2">
    <source>
        <dbReference type="Pfam" id="PF09925"/>
    </source>
</evidence>
<organism evidence="3 4">
    <name type="scientific">Pararhizobium capsulatum DSM 1112</name>
    <dbReference type="NCBI Taxonomy" id="1121113"/>
    <lineage>
        <taxon>Bacteria</taxon>
        <taxon>Pseudomonadati</taxon>
        <taxon>Pseudomonadota</taxon>
        <taxon>Alphaproteobacteria</taxon>
        <taxon>Hyphomicrobiales</taxon>
        <taxon>Rhizobiaceae</taxon>
        <taxon>Rhizobium/Agrobacterium group</taxon>
        <taxon>Pararhizobium</taxon>
    </lineage>
</organism>
<feature type="transmembrane region" description="Helical" evidence="1">
    <location>
        <begin position="279"/>
        <end position="300"/>
    </location>
</feature>
<keyword evidence="1" id="KW-0812">Transmembrane</keyword>
<dbReference type="Proteomes" id="UP001230207">
    <property type="component" value="Unassembled WGS sequence"/>
</dbReference>
<gene>
    <name evidence="3" type="ORF">QO002_002354</name>
</gene>
<feature type="transmembrane region" description="Helical" evidence="1">
    <location>
        <begin position="130"/>
        <end position="163"/>
    </location>
</feature>
<feature type="transmembrane region" description="Helical" evidence="1">
    <location>
        <begin position="73"/>
        <end position="91"/>
    </location>
</feature>
<keyword evidence="1" id="KW-0472">Membrane</keyword>
<feature type="transmembrane region" description="Helical" evidence="1">
    <location>
        <begin position="254"/>
        <end position="273"/>
    </location>
</feature>
<feature type="transmembrane region" description="Helical" evidence="1">
    <location>
        <begin position="200"/>
        <end position="217"/>
    </location>
</feature>
<dbReference type="InterPro" id="IPR018677">
    <property type="entry name" value="DUF2157"/>
</dbReference>
<dbReference type="Pfam" id="PF09925">
    <property type="entry name" value="DUF2157"/>
    <property type="match status" value="1"/>
</dbReference>
<accession>A0ABU0BPP2</accession>
<dbReference type="EMBL" id="JAUSVF010000001">
    <property type="protein sequence ID" value="MDQ0320216.1"/>
    <property type="molecule type" value="Genomic_DNA"/>
</dbReference>
<keyword evidence="1" id="KW-1133">Transmembrane helix</keyword>
<keyword evidence="4" id="KW-1185">Reference proteome</keyword>
<feature type="transmembrane region" description="Helical" evidence="1">
    <location>
        <begin position="43"/>
        <end position="61"/>
    </location>
</feature>
<proteinExistence type="predicted"/>
<feature type="transmembrane region" description="Helical" evidence="1">
    <location>
        <begin position="331"/>
        <end position="353"/>
    </location>
</feature>